<keyword evidence="5" id="KW-0804">Transcription</keyword>
<dbReference type="InterPro" id="IPR014284">
    <property type="entry name" value="RNA_pol_sigma-70_dom"/>
</dbReference>
<dbReference type="RefSeq" id="WP_042211089.1">
    <property type="nucleotide sequence ID" value="NZ_CP009285.1"/>
</dbReference>
<dbReference type="HOGENOM" id="CLU_047691_3_4_9"/>
<name>A0A089MJT1_PAEBO</name>
<dbReference type="InterPro" id="IPR039425">
    <property type="entry name" value="RNA_pol_sigma-70-like"/>
</dbReference>
<dbReference type="SUPFAM" id="SSF88946">
    <property type="entry name" value="Sigma2 domain of RNA polymerase sigma factors"/>
    <property type="match status" value="1"/>
</dbReference>
<sequence length="167" mass="20106">MEPNSLDDLYENYVADIYRYLRSLCHDHHAAEDLMQETFYRAYLYLEDCREERIKPWLFRVAYNAFVDYKRKEKRSVSKEDGFFSGLPHPETTEGTLLRQERWEETALAFSRLPEVQRHALLLHDYHGLTYKEAAGIMNVGLSQYKILVFRARQKLREADRRRNEHE</sequence>
<dbReference type="Proteomes" id="UP000029518">
    <property type="component" value="Chromosome"/>
</dbReference>
<dbReference type="InterPro" id="IPR036388">
    <property type="entry name" value="WH-like_DNA-bd_sf"/>
</dbReference>
<gene>
    <name evidence="8" type="ORF">PBOR_07520</name>
</gene>
<dbReference type="PANTHER" id="PTHR43133:SF52">
    <property type="entry name" value="ECF RNA POLYMERASE SIGMA FACTOR SIGL"/>
    <property type="match status" value="1"/>
</dbReference>
<dbReference type="InterPro" id="IPR014296">
    <property type="entry name" value="RNA_pol_sigma-M_bacilli"/>
</dbReference>
<dbReference type="GO" id="GO:0006352">
    <property type="term" value="P:DNA-templated transcription initiation"/>
    <property type="evidence" value="ECO:0007669"/>
    <property type="project" value="InterPro"/>
</dbReference>
<dbReference type="AlphaFoldDB" id="A0A089MJT1"/>
<evidence type="ECO:0000256" key="4">
    <source>
        <dbReference type="ARBA" id="ARBA00023125"/>
    </source>
</evidence>
<keyword evidence="3" id="KW-0731">Sigma factor</keyword>
<dbReference type="InterPro" id="IPR013324">
    <property type="entry name" value="RNA_pol_sigma_r3/r4-like"/>
</dbReference>
<dbReference type="GO" id="GO:0016987">
    <property type="term" value="F:sigma factor activity"/>
    <property type="evidence" value="ECO:0007669"/>
    <property type="project" value="UniProtKB-KW"/>
</dbReference>
<dbReference type="NCBIfam" id="TIGR02937">
    <property type="entry name" value="sigma70-ECF"/>
    <property type="match status" value="1"/>
</dbReference>
<dbReference type="Pfam" id="PF04542">
    <property type="entry name" value="Sigma70_r2"/>
    <property type="match status" value="1"/>
</dbReference>
<dbReference type="Pfam" id="PF08281">
    <property type="entry name" value="Sigma70_r4_2"/>
    <property type="match status" value="1"/>
</dbReference>
<feature type="domain" description="RNA polymerase sigma factor 70 region 4 type 2" evidence="7">
    <location>
        <begin position="109"/>
        <end position="156"/>
    </location>
</feature>
<evidence type="ECO:0000259" key="7">
    <source>
        <dbReference type="Pfam" id="PF08281"/>
    </source>
</evidence>
<evidence type="ECO:0000313" key="8">
    <source>
        <dbReference type="EMBL" id="AIQ56804.1"/>
    </source>
</evidence>
<accession>A0A089MJT1</accession>
<dbReference type="InterPro" id="IPR007627">
    <property type="entry name" value="RNA_pol_sigma70_r2"/>
</dbReference>
<evidence type="ECO:0000256" key="2">
    <source>
        <dbReference type="ARBA" id="ARBA00023015"/>
    </source>
</evidence>
<keyword evidence="2" id="KW-0805">Transcription regulation</keyword>
<dbReference type="KEGG" id="pbd:PBOR_07520"/>
<dbReference type="InterPro" id="IPR013325">
    <property type="entry name" value="RNA_pol_sigma_r2"/>
</dbReference>
<dbReference type="GO" id="GO:0003677">
    <property type="term" value="F:DNA binding"/>
    <property type="evidence" value="ECO:0007669"/>
    <property type="project" value="UniProtKB-KW"/>
</dbReference>
<organism evidence="8 9">
    <name type="scientific">Paenibacillus borealis</name>
    <dbReference type="NCBI Taxonomy" id="160799"/>
    <lineage>
        <taxon>Bacteria</taxon>
        <taxon>Bacillati</taxon>
        <taxon>Bacillota</taxon>
        <taxon>Bacilli</taxon>
        <taxon>Bacillales</taxon>
        <taxon>Paenibacillaceae</taxon>
        <taxon>Paenibacillus</taxon>
    </lineage>
</organism>
<evidence type="ECO:0000256" key="5">
    <source>
        <dbReference type="ARBA" id="ARBA00023163"/>
    </source>
</evidence>
<evidence type="ECO:0000259" key="6">
    <source>
        <dbReference type="Pfam" id="PF04542"/>
    </source>
</evidence>
<dbReference type="EMBL" id="CP009285">
    <property type="protein sequence ID" value="AIQ56804.1"/>
    <property type="molecule type" value="Genomic_DNA"/>
</dbReference>
<dbReference type="OrthoDB" id="9795666at2"/>
<comment type="similarity">
    <text evidence="1">Belongs to the sigma-70 factor family. ECF subfamily.</text>
</comment>
<proteinExistence type="inferred from homology"/>
<evidence type="ECO:0000256" key="1">
    <source>
        <dbReference type="ARBA" id="ARBA00010641"/>
    </source>
</evidence>
<evidence type="ECO:0000256" key="3">
    <source>
        <dbReference type="ARBA" id="ARBA00023082"/>
    </source>
</evidence>
<dbReference type="InterPro" id="IPR013249">
    <property type="entry name" value="RNA_pol_sigma70_r4_t2"/>
</dbReference>
<dbReference type="NCBIfam" id="TIGR02950">
    <property type="entry name" value="SigM_subfam"/>
    <property type="match status" value="1"/>
</dbReference>
<keyword evidence="9" id="KW-1185">Reference proteome</keyword>
<dbReference type="PANTHER" id="PTHR43133">
    <property type="entry name" value="RNA POLYMERASE ECF-TYPE SIGMA FACTO"/>
    <property type="match status" value="1"/>
</dbReference>
<protein>
    <submittedName>
        <fullName evidence="8">RNA polymerase subunit sigma-24</fullName>
    </submittedName>
</protein>
<reference evidence="8" key="1">
    <citation type="submission" date="2014-08" db="EMBL/GenBank/DDBJ databases">
        <title>Comparative genomics of the Paenibacillus odorifer group.</title>
        <authorList>
            <person name="den Bakker H.C."/>
            <person name="Tsai Y.-C.Y.-C."/>
            <person name="Martin N."/>
            <person name="Korlach J."/>
            <person name="Wiedmann M."/>
        </authorList>
    </citation>
    <scope>NUCLEOTIDE SEQUENCE [LARGE SCALE GENOMIC DNA]</scope>
    <source>
        <strain evidence="8">DSM 13188</strain>
    </source>
</reference>
<dbReference type="SUPFAM" id="SSF88659">
    <property type="entry name" value="Sigma3 and sigma4 domains of RNA polymerase sigma factors"/>
    <property type="match status" value="1"/>
</dbReference>
<evidence type="ECO:0000313" key="9">
    <source>
        <dbReference type="Proteomes" id="UP000029518"/>
    </source>
</evidence>
<dbReference type="Gene3D" id="1.10.1740.10">
    <property type="match status" value="1"/>
</dbReference>
<dbReference type="Gene3D" id="1.10.10.10">
    <property type="entry name" value="Winged helix-like DNA-binding domain superfamily/Winged helix DNA-binding domain"/>
    <property type="match status" value="1"/>
</dbReference>
<feature type="domain" description="RNA polymerase sigma-70 region 2" evidence="6">
    <location>
        <begin position="9"/>
        <end position="75"/>
    </location>
</feature>
<dbReference type="CDD" id="cd06171">
    <property type="entry name" value="Sigma70_r4"/>
    <property type="match status" value="1"/>
</dbReference>
<keyword evidence="4" id="KW-0238">DNA-binding</keyword>